<dbReference type="Gene3D" id="3.90.1200.10">
    <property type="match status" value="1"/>
</dbReference>
<dbReference type="RefSeq" id="WP_123710820.1">
    <property type="nucleotide sequence ID" value="NZ_RKHR01000003.1"/>
</dbReference>
<dbReference type="InterPro" id="IPR011009">
    <property type="entry name" value="Kinase-like_dom_sf"/>
</dbReference>
<gene>
    <name evidence="2" type="ORF">EDC56_0371</name>
</gene>
<dbReference type="InterPro" id="IPR002575">
    <property type="entry name" value="Aminoglycoside_PTrfase"/>
</dbReference>
<feature type="domain" description="Aminoglycoside phosphotransferase" evidence="1">
    <location>
        <begin position="24"/>
        <end position="226"/>
    </location>
</feature>
<dbReference type="EMBL" id="RKHR01000003">
    <property type="protein sequence ID" value="ROS04857.1"/>
    <property type="molecule type" value="Genomic_DNA"/>
</dbReference>
<dbReference type="Pfam" id="PF01636">
    <property type="entry name" value="APH"/>
    <property type="match status" value="1"/>
</dbReference>
<evidence type="ECO:0000259" key="1">
    <source>
        <dbReference type="Pfam" id="PF01636"/>
    </source>
</evidence>
<dbReference type="Proteomes" id="UP000275394">
    <property type="component" value="Unassembled WGS sequence"/>
</dbReference>
<dbReference type="OrthoDB" id="179763at2"/>
<organism evidence="2 3">
    <name type="scientific">Sinobacterium caligoides</name>
    <dbReference type="NCBI Taxonomy" id="933926"/>
    <lineage>
        <taxon>Bacteria</taxon>
        <taxon>Pseudomonadati</taxon>
        <taxon>Pseudomonadota</taxon>
        <taxon>Gammaproteobacteria</taxon>
        <taxon>Cellvibrionales</taxon>
        <taxon>Spongiibacteraceae</taxon>
        <taxon>Sinobacterium</taxon>
    </lineage>
</organism>
<dbReference type="GO" id="GO:0016740">
    <property type="term" value="F:transferase activity"/>
    <property type="evidence" value="ECO:0007669"/>
    <property type="project" value="UniProtKB-KW"/>
</dbReference>
<accession>A0A3N2DYK7</accession>
<keyword evidence="3" id="KW-1185">Reference proteome</keyword>
<comment type="caution">
    <text evidence="2">The sequence shown here is derived from an EMBL/GenBank/DDBJ whole genome shotgun (WGS) entry which is preliminary data.</text>
</comment>
<reference evidence="2 3" key="1">
    <citation type="submission" date="2018-11" db="EMBL/GenBank/DDBJ databases">
        <title>Genomic Encyclopedia of Type Strains, Phase IV (KMG-IV): sequencing the most valuable type-strain genomes for metagenomic binning, comparative biology and taxonomic classification.</title>
        <authorList>
            <person name="Goeker M."/>
        </authorList>
    </citation>
    <scope>NUCLEOTIDE SEQUENCE [LARGE SCALE GENOMIC DNA]</scope>
    <source>
        <strain evidence="2 3">DSM 100316</strain>
    </source>
</reference>
<evidence type="ECO:0000313" key="2">
    <source>
        <dbReference type="EMBL" id="ROS04857.1"/>
    </source>
</evidence>
<name>A0A3N2DYK7_9GAMM</name>
<keyword evidence="2" id="KW-0808">Transferase</keyword>
<proteinExistence type="predicted"/>
<evidence type="ECO:0000313" key="3">
    <source>
        <dbReference type="Proteomes" id="UP000275394"/>
    </source>
</evidence>
<protein>
    <submittedName>
        <fullName evidence="2">Phosphotransferase family enzyme</fullName>
    </submittedName>
</protein>
<dbReference type="SUPFAM" id="SSF56112">
    <property type="entry name" value="Protein kinase-like (PK-like)"/>
    <property type="match status" value="1"/>
</dbReference>
<sequence>MKQLVQQELLAKLSAMGVRNIVSLSALELGQSNSVYQCQTQHASYFVKSLDVLSSAESVAKTRALELWASEQGFGLAAIQVSEDGYLWIYPWCDRGDLLGKGLAKQDSLRQIASLISVVSRSKCPSSVLSQLQPLATGADLLRYRRRIEHCTEITASILRLISWEDAEGLASAMACWQGNEPESHLSVCHNDISLANVLTDDRGGVLIDWEYASLGTVEQELAFSSVILSLDHDDYLRLCGYLQSDYKRTLKPKGLQLWRRYALWINLLWCVEQAQLLGGVGRRAERLLLAAEHCRTKISVECKFTVDLYS</sequence>
<dbReference type="AlphaFoldDB" id="A0A3N2DYK7"/>